<proteinExistence type="predicted"/>
<feature type="domain" description="DUF3870" evidence="1">
    <location>
        <begin position="13"/>
        <end position="104"/>
    </location>
</feature>
<protein>
    <recommendedName>
        <fullName evidence="1">DUF3870 domain-containing protein</fullName>
    </recommendedName>
</protein>
<dbReference type="AlphaFoldDB" id="A0A644ZTC6"/>
<dbReference type="EMBL" id="VSSQ01010322">
    <property type="protein sequence ID" value="MPM44017.1"/>
    <property type="molecule type" value="Genomic_DNA"/>
</dbReference>
<organism evidence="2">
    <name type="scientific">bioreactor metagenome</name>
    <dbReference type="NCBI Taxonomy" id="1076179"/>
    <lineage>
        <taxon>unclassified sequences</taxon>
        <taxon>metagenomes</taxon>
        <taxon>ecological metagenomes</taxon>
    </lineage>
</organism>
<dbReference type="InterPro" id="IPR024617">
    <property type="entry name" value="DUF3870"/>
</dbReference>
<evidence type="ECO:0000259" key="1">
    <source>
        <dbReference type="Pfam" id="PF12986"/>
    </source>
</evidence>
<accession>A0A644ZTC6</accession>
<reference evidence="2" key="1">
    <citation type="submission" date="2019-08" db="EMBL/GenBank/DDBJ databases">
        <authorList>
            <person name="Kucharzyk K."/>
            <person name="Murdoch R.W."/>
            <person name="Higgins S."/>
            <person name="Loffler F."/>
        </authorList>
    </citation>
    <scope>NUCLEOTIDE SEQUENCE</scope>
</reference>
<gene>
    <name evidence="2" type="ORF">SDC9_90695</name>
</gene>
<comment type="caution">
    <text evidence="2">The sequence shown here is derived from an EMBL/GenBank/DDBJ whole genome shotgun (WGS) entry which is preliminary data.</text>
</comment>
<evidence type="ECO:0000313" key="2">
    <source>
        <dbReference type="EMBL" id="MPM44017.1"/>
    </source>
</evidence>
<dbReference type="Pfam" id="PF12986">
    <property type="entry name" value="DUF3870"/>
    <property type="match status" value="1"/>
</dbReference>
<sequence>MLNEKQHETVLFSGYAKVPVGITAAEVYKVIGLVVVVDVETGIITEADCTLATKLARDYVSKLLIGYDLSKGSEEIQAILDRQYQGNAKKAISTALRIIHDKYRSFKTEADNVSL</sequence>
<name>A0A644ZTC6_9ZZZZ</name>